<evidence type="ECO:0000256" key="1">
    <source>
        <dbReference type="ARBA" id="ARBA00001936"/>
    </source>
</evidence>
<dbReference type="RefSeq" id="WP_379666577.1">
    <property type="nucleotide sequence ID" value="NZ_JBHULH010000004.1"/>
</dbReference>
<dbReference type="EMBL" id="JBHULH010000004">
    <property type="protein sequence ID" value="MFD2567872.1"/>
    <property type="molecule type" value="Genomic_DNA"/>
</dbReference>
<name>A0ABW5LTY3_9FLAO</name>
<organism evidence="8 9">
    <name type="scientific">Pseudotenacibaculum haliotis</name>
    <dbReference type="NCBI Taxonomy" id="1862138"/>
    <lineage>
        <taxon>Bacteria</taxon>
        <taxon>Pseudomonadati</taxon>
        <taxon>Bacteroidota</taxon>
        <taxon>Flavobacteriia</taxon>
        <taxon>Flavobacteriales</taxon>
        <taxon>Flavobacteriaceae</taxon>
        <taxon>Pseudotenacibaculum</taxon>
    </lineage>
</organism>
<evidence type="ECO:0000256" key="6">
    <source>
        <dbReference type="ARBA" id="ARBA00023211"/>
    </source>
</evidence>
<dbReference type="PANTHER" id="PTHR12992">
    <property type="entry name" value="NUDIX HYDROLASE"/>
    <property type="match status" value="1"/>
</dbReference>
<accession>A0ABW5LTY3</accession>
<comment type="caution">
    <text evidence="8">The sequence shown here is derived from an EMBL/GenBank/DDBJ whole genome shotgun (WGS) entry which is preliminary data.</text>
</comment>
<dbReference type="InterPro" id="IPR045121">
    <property type="entry name" value="CoAse"/>
</dbReference>
<evidence type="ECO:0000256" key="4">
    <source>
        <dbReference type="ARBA" id="ARBA00022801"/>
    </source>
</evidence>
<keyword evidence="9" id="KW-1185">Reference proteome</keyword>
<evidence type="ECO:0000256" key="5">
    <source>
        <dbReference type="ARBA" id="ARBA00022842"/>
    </source>
</evidence>
<dbReference type="CDD" id="cd03426">
    <property type="entry name" value="NUDIX_CoAse_Nudt7"/>
    <property type="match status" value="1"/>
</dbReference>
<comment type="cofactor">
    <cofactor evidence="2">
        <name>Mg(2+)</name>
        <dbReference type="ChEBI" id="CHEBI:18420"/>
    </cofactor>
</comment>
<dbReference type="Gene3D" id="3.90.79.10">
    <property type="entry name" value="Nucleoside Triphosphate Pyrophosphohydrolase"/>
    <property type="match status" value="1"/>
</dbReference>
<gene>
    <name evidence="8" type="ORF">ACFSRZ_10850</name>
</gene>
<evidence type="ECO:0000313" key="9">
    <source>
        <dbReference type="Proteomes" id="UP001597508"/>
    </source>
</evidence>
<dbReference type="Pfam" id="PF00293">
    <property type="entry name" value="NUDIX"/>
    <property type="match status" value="1"/>
</dbReference>
<evidence type="ECO:0000256" key="2">
    <source>
        <dbReference type="ARBA" id="ARBA00001946"/>
    </source>
</evidence>
<evidence type="ECO:0000313" key="8">
    <source>
        <dbReference type="EMBL" id="MFD2567872.1"/>
    </source>
</evidence>
<dbReference type="Proteomes" id="UP001597508">
    <property type="component" value="Unassembled WGS sequence"/>
</dbReference>
<evidence type="ECO:0000256" key="3">
    <source>
        <dbReference type="ARBA" id="ARBA00022723"/>
    </source>
</evidence>
<dbReference type="GO" id="GO:0035539">
    <property type="term" value="F:8-oxo-7,8-dihydrodeoxyguanosine triphosphate pyrophosphatase activity"/>
    <property type="evidence" value="ECO:0007669"/>
    <property type="project" value="UniProtKB-EC"/>
</dbReference>
<evidence type="ECO:0000259" key="7">
    <source>
        <dbReference type="PROSITE" id="PS51462"/>
    </source>
</evidence>
<comment type="cofactor">
    <cofactor evidence="1">
        <name>Mn(2+)</name>
        <dbReference type="ChEBI" id="CHEBI:29035"/>
    </cofactor>
</comment>
<dbReference type="EC" id="3.6.1.55" evidence="8"/>
<keyword evidence="5" id="KW-0460">Magnesium</keyword>
<keyword evidence="6" id="KW-0464">Manganese</keyword>
<dbReference type="PROSITE" id="PS51462">
    <property type="entry name" value="NUDIX"/>
    <property type="match status" value="1"/>
</dbReference>
<sequence>MDSYLKKKKSHMRFDDFLSHIDTLKSSPLGGLEAQFKLAPKLRLKYDSDKIKANNPRRAAVLALFYPNDDNETTFLLTERASYKGTHSAQISFPGGKIEDQDPKLSDTAIREANEEVGIIKEDIQIIREITDVYIPPSNFLATPFIAYLNYKPSFIINQEVASTIEVLLSDLMDESNVDTILMDTSYMKKIDVPCFRLNEHIVWGATGMMLSEIKEMLK</sequence>
<dbReference type="SUPFAM" id="SSF55811">
    <property type="entry name" value="Nudix"/>
    <property type="match status" value="1"/>
</dbReference>
<proteinExistence type="predicted"/>
<dbReference type="InterPro" id="IPR015797">
    <property type="entry name" value="NUDIX_hydrolase-like_dom_sf"/>
</dbReference>
<protein>
    <submittedName>
        <fullName evidence="8">NUDIX hydrolase</fullName>
        <ecNumber evidence="8">3.6.1.55</ecNumber>
    </submittedName>
</protein>
<dbReference type="PANTHER" id="PTHR12992:SF11">
    <property type="entry name" value="MITOCHONDRIAL COENZYME A DIPHOSPHATASE NUDT8"/>
    <property type="match status" value="1"/>
</dbReference>
<dbReference type="InterPro" id="IPR000086">
    <property type="entry name" value="NUDIX_hydrolase_dom"/>
</dbReference>
<feature type="domain" description="Nudix hydrolase" evidence="7">
    <location>
        <begin position="56"/>
        <end position="190"/>
    </location>
</feature>
<keyword evidence="4 8" id="KW-0378">Hydrolase</keyword>
<keyword evidence="3" id="KW-0479">Metal-binding</keyword>
<reference evidence="9" key="1">
    <citation type="journal article" date="2019" name="Int. J. Syst. Evol. Microbiol.">
        <title>The Global Catalogue of Microorganisms (GCM) 10K type strain sequencing project: providing services to taxonomists for standard genome sequencing and annotation.</title>
        <authorList>
            <consortium name="The Broad Institute Genomics Platform"/>
            <consortium name="The Broad Institute Genome Sequencing Center for Infectious Disease"/>
            <person name="Wu L."/>
            <person name="Ma J."/>
        </authorList>
    </citation>
    <scope>NUCLEOTIDE SEQUENCE [LARGE SCALE GENOMIC DNA]</scope>
    <source>
        <strain evidence="9">KCTC 52127</strain>
    </source>
</reference>